<sequence>MSKSSRKSSSSSKASKSSAGSHLSVGSHLSNVKEMDEEEKRRKSSLFEELASKASITSDKSVDVHTISKLSKGGATKRHMSSDKTAERSAAETPLTKQKEKIIGMLIITALLLLLFGFLLTAYFYSDDTKRKKVATCITDDCIAFGQELSVAINKSADPCHDFHAYVCGEWDDPDRQVSTEDRMRAATLNMELREIREDTSLVGKAAQFFESCNRAATDLKENLRQFAEFRKSLGLTWPEHSAKEKKHPLDIMVDLALNWQMNFLFDMTVIVVRGSPTLLVLRGRLDIAWEQDKGNPRTLDNYDIYLSNYYEILGANRSQDRVKTVDLIQIEQDIVEAKIEFLYDVPQQDWFSVSTLDSKTPTVPAGMWLSLLANHDKQFNWTDDSTVIVEDVRILANTEKLMKRYTREDLAIGLSWMFIQTHLWAVCGTPSLRFRGSYSELKTMKERGCMTYVESLLGLSGIPKLMTDRYGPLERRLHAFSFLQRMNENIKRLVNGLPWMDEESKRMAFNKLEKMKRIVMPADSFFVKKQREALYSVFPDMRGKTFMTNLLAASEVYQQLRNHEHFEDVYSFRTFPRFGRAFYLYLPNAMTLAIGDLNPPLFYHNATLAIKYGALGSIAAQQMVKSLDETGVTVDVEGVRREWLKPAARALHAEKAECDVRATTDSTRWRPLRVFPAVASLEVAYASFSAAVEVDYLALDDYRIRHLEQFTDKQIFFLAFCYSLCSKRQQTKGDECNVPLKNSPHFAEAFQCPPNSPMNPPRKCQFFEQ</sequence>
<proteinExistence type="predicted"/>
<protein>
    <submittedName>
        <fullName evidence="1">Uncharacterized protein</fullName>
    </submittedName>
</protein>
<accession>A0ACB7RW07</accession>
<name>A0ACB7RW07_HYAAI</name>
<keyword evidence="2" id="KW-1185">Reference proteome</keyword>
<reference evidence="1" key="1">
    <citation type="submission" date="2020-05" db="EMBL/GenBank/DDBJ databases">
        <title>Large-scale comparative analyses of tick genomes elucidate their genetic diversity and vector capacities.</title>
        <authorList>
            <person name="Jia N."/>
            <person name="Wang J."/>
            <person name="Shi W."/>
            <person name="Du L."/>
            <person name="Sun Y."/>
            <person name="Zhan W."/>
            <person name="Jiang J."/>
            <person name="Wang Q."/>
            <person name="Zhang B."/>
            <person name="Ji P."/>
            <person name="Sakyi L.B."/>
            <person name="Cui X."/>
            <person name="Yuan T."/>
            <person name="Jiang B."/>
            <person name="Yang W."/>
            <person name="Lam T.T.-Y."/>
            <person name="Chang Q."/>
            <person name="Ding S."/>
            <person name="Wang X."/>
            <person name="Zhu J."/>
            <person name="Ruan X."/>
            <person name="Zhao L."/>
            <person name="Wei J."/>
            <person name="Que T."/>
            <person name="Du C."/>
            <person name="Cheng J."/>
            <person name="Dai P."/>
            <person name="Han X."/>
            <person name="Huang E."/>
            <person name="Gao Y."/>
            <person name="Liu J."/>
            <person name="Shao H."/>
            <person name="Ye R."/>
            <person name="Li L."/>
            <person name="Wei W."/>
            <person name="Wang X."/>
            <person name="Wang C."/>
            <person name="Yang T."/>
            <person name="Huo Q."/>
            <person name="Li W."/>
            <person name="Guo W."/>
            <person name="Chen H."/>
            <person name="Zhou L."/>
            <person name="Ni X."/>
            <person name="Tian J."/>
            <person name="Zhou Y."/>
            <person name="Sheng Y."/>
            <person name="Liu T."/>
            <person name="Pan Y."/>
            <person name="Xia L."/>
            <person name="Li J."/>
            <person name="Zhao F."/>
            <person name="Cao W."/>
        </authorList>
    </citation>
    <scope>NUCLEOTIDE SEQUENCE</scope>
    <source>
        <strain evidence="1">Hyas-2018</strain>
    </source>
</reference>
<dbReference type="EMBL" id="CM023487">
    <property type="protein sequence ID" value="KAH6925851.1"/>
    <property type="molecule type" value="Genomic_DNA"/>
</dbReference>
<gene>
    <name evidence="1" type="ORF">HPB50_011135</name>
</gene>
<dbReference type="Proteomes" id="UP000821845">
    <property type="component" value="Chromosome 7"/>
</dbReference>
<evidence type="ECO:0000313" key="1">
    <source>
        <dbReference type="EMBL" id="KAH6925851.1"/>
    </source>
</evidence>
<organism evidence="1 2">
    <name type="scientific">Hyalomma asiaticum</name>
    <name type="common">Tick</name>
    <dbReference type="NCBI Taxonomy" id="266040"/>
    <lineage>
        <taxon>Eukaryota</taxon>
        <taxon>Metazoa</taxon>
        <taxon>Ecdysozoa</taxon>
        <taxon>Arthropoda</taxon>
        <taxon>Chelicerata</taxon>
        <taxon>Arachnida</taxon>
        <taxon>Acari</taxon>
        <taxon>Parasitiformes</taxon>
        <taxon>Ixodida</taxon>
        <taxon>Ixodoidea</taxon>
        <taxon>Ixodidae</taxon>
        <taxon>Hyalomminae</taxon>
        <taxon>Hyalomma</taxon>
    </lineage>
</organism>
<comment type="caution">
    <text evidence="1">The sequence shown here is derived from an EMBL/GenBank/DDBJ whole genome shotgun (WGS) entry which is preliminary data.</text>
</comment>
<evidence type="ECO:0000313" key="2">
    <source>
        <dbReference type="Proteomes" id="UP000821845"/>
    </source>
</evidence>